<keyword evidence="2" id="KW-1185">Reference proteome</keyword>
<reference evidence="1 2" key="1">
    <citation type="submission" date="2015-01" db="EMBL/GenBank/DDBJ databases">
        <title>Evolution of Trichinella species and genotypes.</title>
        <authorList>
            <person name="Korhonen P.K."/>
            <person name="Edoardo P."/>
            <person name="Giuseppe L.R."/>
            <person name="Gasser R.B."/>
        </authorList>
    </citation>
    <scope>NUCLEOTIDE SEQUENCE [LARGE SCALE GENOMIC DNA]</scope>
    <source>
        <strain evidence="1">ISS2496</strain>
    </source>
</reference>
<organism evidence="1 2">
    <name type="scientific">Trichinella patagoniensis</name>
    <dbReference type="NCBI Taxonomy" id="990121"/>
    <lineage>
        <taxon>Eukaryota</taxon>
        <taxon>Metazoa</taxon>
        <taxon>Ecdysozoa</taxon>
        <taxon>Nematoda</taxon>
        <taxon>Enoplea</taxon>
        <taxon>Dorylaimia</taxon>
        <taxon>Trichinellida</taxon>
        <taxon>Trichinellidae</taxon>
        <taxon>Trichinella</taxon>
    </lineage>
</organism>
<dbReference type="EMBL" id="JYDQ01000003">
    <property type="protein sequence ID" value="KRY23560.1"/>
    <property type="molecule type" value="Genomic_DNA"/>
</dbReference>
<accession>A0A0V1AFE4</accession>
<sequence length="62" mass="6668">MVLKFVCQCDEHCDCGCLADTVFRIRKTTQLPGVPSTSGPELAAVRTKGNTKSGIRINDTIA</sequence>
<comment type="caution">
    <text evidence="1">The sequence shown here is derived from an EMBL/GenBank/DDBJ whole genome shotgun (WGS) entry which is preliminary data.</text>
</comment>
<gene>
    <name evidence="1" type="ORF">T12_15505</name>
</gene>
<evidence type="ECO:0000313" key="2">
    <source>
        <dbReference type="Proteomes" id="UP000054783"/>
    </source>
</evidence>
<evidence type="ECO:0000313" key="1">
    <source>
        <dbReference type="EMBL" id="KRY23560.1"/>
    </source>
</evidence>
<dbReference type="Proteomes" id="UP000054783">
    <property type="component" value="Unassembled WGS sequence"/>
</dbReference>
<proteinExistence type="predicted"/>
<name>A0A0V1AFE4_9BILA</name>
<dbReference type="AlphaFoldDB" id="A0A0V1AFE4"/>
<protein>
    <submittedName>
        <fullName evidence="1">Uncharacterized protein</fullName>
    </submittedName>
</protein>